<dbReference type="PANTHER" id="PTHR34138">
    <property type="entry name" value="CELL SHAPE-DETERMINING PROTEIN MREC"/>
    <property type="match status" value="1"/>
</dbReference>
<dbReference type="RefSeq" id="WP_184637708.1">
    <property type="nucleotide sequence ID" value="NZ_BAABKT010000032.1"/>
</dbReference>
<accession>A0A841E8P4</accession>
<proteinExistence type="inferred from homology"/>
<name>A0A841E8P4_9ACTN</name>
<keyword evidence="6" id="KW-0175">Coiled coil</keyword>
<evidence type="ECO:0000256" key="2">
    <source>
        <dbReference type="ARBA" id="ARBA00013855"/>
    </source>
</evidence>
<evidence type="ECO:0000256" key="6">
    <source>
        <dbReference type="SAM" id="Coils"/>
    </source>
</evidence>
<comment type="similarity">
    <text evidence="1 5">Belongs to the MreC family.</text>
</comment>
<comment type="caution">
    <text evidence="9">The sequence shown here is derived from an EMBL/GenBank/DDBJ whole genome shotgun (WGS) entry which is preliminary data.</text>
</comment>
<protein>
    <recommendedName>
        <fullName evidence="2 5">Cell shape-determining protein MreC</fullName>
    </recommendedName>
    <alternativeName>
        <fullName evidence="4 5">Cell shape protein MreC</fullName>
    </alternativeName>
</protein>
<evidence type="ECO:0000259" key="8">
    <source>
        <dbReference type="Pfam" id="PF04085"/>
    </source>
</evidence>
<evidence type="ECO:0000256" key="4">
    <source>
        <dbReference type="ARBA" id="ARBA00032089"/>
    </source>
</evidence>
<dbReference type="GO" id="GO:0005886">
    <property type="term" value="C:plasma membrane"/>
    <property type="evidence" value="ECO:0007669"/>
    <property type="project" value="TreeGrafter"/>
</dbReference>
<dbReference type="GO" id="GO:0008360">
    <property type="term" value="P:regulation of cell shape"/>
    <property type="evidence" value="ECO:0007669"/>
    <property type="project" value="UniProtKB-KW"/>
</dbReference>
<keyword evidence="3 5" id="KW-0133">Cell shape</keyword>
<evidence type="ECO:0000313" key="10">
    <source>
        <dbReference type="Proteomes" id="UP000578077"/>
    </source>
</evidence>
<dbReference type="Proteomes" id="UP000578077">
    <property type="component" value="Unassembled WGS sequence"/>
</dbReference>
<dbReference type="InterPro" id="IPR007221">
    <property type="entry name" value="MreC"/>
</dbReference>
<feature type="region of interest" description="Disordered" evidence="7">
    <location>
        <begin position="276"/>
        <end position="307"/>
    </location>
</feature>
<evidence type="ECO:0000256" key="3">
    <source>
        <dbReference type="ARBA" id="ARBA00022960"/>
    </source>
</evidence>
<dbReference type="Pfam" id="PF04085">
    <property type="entry name" value="MreC"/>
    <property type="match status" value="1"/>
</dbReference>
<sequence length="307" mass="31995">MGPDGSRARLVVGVLAAVSLVLVVLDSRAGADPVTSAARTVGDTAFRPVSVGASAVAAPVAGAYETLAAAQGSRERIDELEHRNERLQARLQSRDYDEDRAERLDELLHLAGTGGYEIVPAQAVTRVTARGFSDTVTLDVGRDAGVRADMTVVDGHGLVGRVEQAGPSTATVVLITDRASAVGARLEDSQEIGVAEGEAERTGDGTPLRFELMSADARMKEGQRLVTLGSHEDTPFVPGVPIGTVTRVEDTPGRLSSTGKAEPAVDFGSLDVVGVIVAGPEDDPRDSLLPDPSEDGHDTDSDREGGR</sequence>
<evidence type="ECO:0000256" key="1">
    <source>
        <dbReference type="ARBA" id="ARBA00009369"/>
    </source>
</evidence>
<dbReference type="InterPro" id="IPR042175">
    <property type="entry name" value="Cell/Rod_MreC_2"/>
</dbReference>
<feature type="region of interest" description="Disordered" evidence="7">
    <location>
        <begin position="237"/>
        <end position="262"/>
    </location>
</feature>
<keyword evidence="10" id="KW-1185">Reference proteome</keyword>
<dbReference type="Gene3D" id="2.40.10.340">
    <property type="entry name" value="Rod shape-determining protein MreC, domain 1"/>
    <property type="match status" value="1"/>
</dbReference>
<organism evidence="9 10">
    <name type="scientific">Streptomonospora salina</name>
    <dbReference type="NCBI Taxonomy" id="104205"/>
    <lineage>
        <taxon>Bacteria</taxon>
        <taxon>Bacillati</taxon>
        <taxon>Actinomycetota</taxon>
        <taxon>Actinomycetes</taxon>
        <taxon>Streptosporangiales</taxon>
        <taxon>Nocardiopsidaceae</taxon>
        <taxon>Streptomonospora</taxon>
    </lineage>
</organism>
<feature type="compositionally biased region" description="Basic and acidic residues" evidence="7">
    <location>
        <begin position="294"/>
        <end position="307"/>
    </location>
</feature>
<feature type="coiled-coil region" evidence="6">
    <location>
        <begin position="70"/>
        <end position="97"/>
    </location>
</feature>
<dbReference type="InterPro" id="IPR055342">
    <property type="entry name" value="MreC_beta-barrel_core"/>
</dbReference>
<dbReference type="Gene3D" id="2.40.10.350">
    <property type="entry name" value="Rod shape-determining protein MreC, domain 2"/>
    <property type="match status" value="1"/>
</dbReference>
<dbReference type="AlphaFoldDB" id="A0A841E8P4"/>
<dbReference type="PANTHER" id="PTHR34138:SF1">
    <property type="entry name" value="CELL SHAPE-DETERMINING PROTEIN MREC"/>
    <property type="match status" value="1"/>
</dbReference>
<evidence type="ECO:0000256" key="5">
    <source>
        <dbReference type="PIRNR" id="PIRNR038471"/>
    </source>
</evidence>
<dbReference type="PIRSF" id="PIRSF038471">
    <property type="entry name" value="MreC"/>
    <property type="match status" value="1"/>
</dbReference>
<feature type="domain" description="Rod shape-determining protein MreC beta-barrel core" evidence="8">
    <location>
        <begin position="126"/>
        <end position="276"/>
    </location>
</feature>
<evidence type="ECO:0000313" key="9">
    <source>
        <dbReference type="EMBL" id="MBB6000347.1"/>
    </source>
</evidence>
<comment type="function">
    <text evidence="5">Involved in formation and maintenance of cell shape.</text>
</comment>
<reference evidence="9 10" key="1">
    <citation type="submission" date="2020-08" db="EMBL/GenBank/DDBJ databases">
        <title>Sequencing the genomes of 1000 actinobacteria strains.</title>
        <authorList>
            <person name="Klenk H.-P."/>
        </authorList>
    </citation>
    <scope>NUCLEOTIDE SEQUENCE [LARGE SCALE GENOMIC DNA]</scope>
    <source>
        <strain evidence="9 10">DSM 44593</strain>
    </source>
</reference>
<dbReference type="EMBL" id="JACHLY010000001">
    <property type="protein sequence ID" value="MBB6000347.1"/>
    <property type="molecule type" value="Genomic_DNA"/>
</dbReference>
<dbReference type="InterPro" id="IPR042177">
    <property type="entry name" value="Cell/Rod_1"/>
</dbReference>
<gene>
    <name evidence="9" type="ORF">HNR25_004098</name>
</gene>
<evidence type="ECO:0000256" key="7">
    <source>
        <dbReference type="SAM" id="MobiDB-lite"/>
    </source>
</evidence>